<proteinExistence type="predicted"/>
<feature type="transmembrane region" description="Helical" evidence="1">
    <location>
        <begin position="75"/>
        <end position="96"/>
    </location>
</feature>
<reference evidence="2 3" key="1">
    <citation type="journal article" date="2016" name="Nat. Commun.">
        <title>Thousands of microbial genomes shed light on interconnected biogeochemical processes in an aquifer system.</title>
        <authorList>
            <person name="Anantharaman K."/>
            <person name="Brown C.T."/>
            <person name="Hug L.A."/>
            <person name="Sharon I."/>
            <person name="Castelle C.J."/>
            <person name="Probst A.J."/>
            <person name="Thomas B.C."/>
            <person name="Singh A."/>
            <person name="Wilkins M.J."/>
            <person name="Karaoz U."/>
            <person name="Brodie E.L."/>
            <person name="Williams K.H."/>
            <person name="Hubbard S.S."/>
            <person name="Banfield J.F."/>
        </authorList>
    </citation>
    <scope>NUCLEOTIDE SEQUENCE [LARGE SCALE GENOMIC DNA]</scope>
    <source>
        <strain evidence="3">RIFCSPLOWO2_12_FULL_64_10</strain>
    </source>
</reference>
<sequence>MWDTLNAAVFSFGLAQFCASLIPADFSRLGRDPAQAGFPLRYLLTGGHPFLSPLFACLIFVALHFKLPPPLIVSYAVKAGGIGGIIFSVLSLLAFVRQWYRRGWAKSGVKD</sequence>
<evidence type="ECO:0000313" key="2">
    <source>
        <dbReference type="EMBL" id="OGG57285.1"/>
    </source>
</evidence>
<evidence type="ECO:0000256" key="1">
    <source>
        <dbReference type="SAM" id="Phobius"/>
    </source>
</evidence>
<comment type="caution">
    <text evidence="2">The sequence shown here is derived from an EMBL/GenBank/DDBJ whole genome shotgun (WGS) entry which is preliminary data.</text>
</comment>
<feature type="transmembrane region" description="Helical" evidence="1">
    <location>
        <begin position="38"/>
        <end position="63"/>
    </location>
</feature>
<dbReference type="AlphaFoldDB" id="A0A1F6D7C4"/>
<evidence type="ECO:0000313" key="3">
    <source>
        <dbReference type="Proteomes" id="UP000178606"/>
    </source>
</evidence>
<keyword evidence="1" id="KW-0812">Transmembrane</keyword>
<keyword evidence="1" id="KW-1133">Transmembrane helix</keyword>
<accession>A0A1F6D7C4</accession>
<dbReference type="EMBL" id="MFKF01000002">
    <property type="protein sequence ID" value="OGG57285.1"/>
    <property type="molecule type" value="Genomic_DNA"/>
</dbReference>
<organism evidence="2 3">
    <name type="scientific">Handelsmanbacteria sp. (strain RIFCSPLOWO2_12_FULL_64_10)</name>
    <dbReference type="NCBI Taxonomy" id="1817868"/>
    <lineage>
        <taxon>Bacteria</taxon>
        <taxon>Candidatus Handelsmaniibacteriota</taxon>
    </lineage>
</organism>
<keyword evidence="1" id="KW-0472">Membrane</keyword>
<feature type="transmembrane region" description="Helical" evidence="1">
    <location>
        <begin position="6"/>
        <end position="26"/>
    </location>
</feature>
<name>A0A1F6D7C4_HANXR</name>
<protein>
    <submittedName>
        <fullName evidence="2">Uncharacterized protein</fullName>
    </submittedName>
</protein>
<gene>
    <name evidence="2" type="ORF">A3F84_02180</name>
</gene>
<dbReference type="Proteomes" id="UP000178606">
    <property type="component" value="Unassembled WGS sequence"/>
</dbReference>